<dbReference type="STRING" id="542762.A0A4S4DD83"/>
<keyword evidence="7" id="KW-0547">Nucleotide-binding</keyword>
<evidence type="ECO:0000259" key="13">
    <source>
        <dbReference type="PROSITE" id="PS51473"/>
    </source>
</evidence>
<dbReference type="PROSITE" id="PS51473">
    <property type="entry name" value="GNK2"/>
    <property type="match status" value="1"/>
</dbReference>
<comment type="caution">
    <text evidence="14">The sequence shown here is derived from an EMBL/GenBank/DDBJ whole genome shotgun (WGS) entry which is preliminary data.</text>
</comment>
<dbReference type="GO" id="GO:0004674">
    <property type="term" value="F:protein serine/threonine kinase activity"/>
    <property type="evidence" value="ECO:0007669"/>
    <property type="project" value="UniProtKB-KW"/>
</dbReference>
<keyword evidence="5" id="KW-0732">Signal</keyword>
<dbReference type="CDD" id="cd23509">
    <property type="entry name" value="Gnk2-like"/>
    <property type="match status" value="1"/>
</dbReference>
<evidence type="ECO:0000256" key="12">
    <source>
        <dbReference type="ARBA" id="ARBA00023170"/>
    </source>
</evidence>
<keyword evidence="6" id="KW-0677">Repeat</keyword>
<evidence type="ECO:0000256" key="2">
    <source>
        <dbReference type="ARBA" id="ARBA00022527"/>
    </source>
</evidence>
<keyword evidence="10" id="KW-1133">Transmembrane helix</keyword>
<dbReference type="InterPro" id="IPR002902">
    <property type="entry name" value="GNK2"/>
</dbReference>
<keyword evidence="11" id="KW-0472">Membrane</keyword>
<evidence type="ECO:0000256" key="1">
    <source>
        <dbReference type="ARBA" id="ARBA00004167"/>
    </source>
</evidence>
<protein>
    <recommendedName>
        <fullName evidence="13">Gnk2-homologous domain-containing protein</fullName>
    </recommendedName>
</protein>
<gene>
    <name evidence="14" type="ORF">TEA_012234</name>
</gene>
<dbReference type="Gene3D" id="3.30.200.20">
    <property type="entry name" value="Phosphorylase Kinase, domain 1"/>
    <property type="match status" value="1"/>
</dbReference>
<evidence type="ECO:0000256" key="11">
    <source>
        <dbReference type="ARBA" id="ARBA00023136"/>
    </source>
</evidence>
<proteinExistence type="predicted"/>
<evidence type="ECO:0000256" key="8">
    <source>
        <dbReference type="ARBA" id="ARBA00022777"/>
    </source>
</evidence>
<dbReference type="Pfam" id="PF01657">
    <property type="entry name" value="Stress-antifung"/>
    <property type="match status" value="1"/>
</dbReference>
<dbReference type="Gene3D" id="3.30.430.20">
    <property type="entry name" value="Gnk2 domain, C-X8-C-X2-C motif"/>
    <property type="match status" value="1"/>
</dbReference>
<evidence type="ECO:0000256" key="6">
    <source>
        <dbReference type="ARBA" id="ARBA00022737"/>
    </source>
</evidence>
<evidence type="ECO:0000313" key="14">
    <source>
        <dbReference type="EMBL" id="THG00535.1"/>
    </source>
</evidence>
<comment type="subcellular location">
    <subcellularLocation>
        <location evidence="1">Membrane</location>
        <topology evidence="1">Single-pass membrane protein</topology>
    </subcellularLocation>
</comment>
<organism evidence="14 15">
    <name type="scientific">Camellia sinensis var. sinensis</name>
    <name type="common">China tea</name>
    <dbReference type="NCBI Taxonomy" id="542762"/>
    <lineage>
        <taxon>Eukaryota</taxon>
        <taxon>Viridiplantae</taxon>
        <taxon>Streptophyta</taxon>
        <taxon>Embryophyta</taxon>
        <taxon>Tracheophyta</taxon>
        <taxon>Spermatophyta</taxon>
        <taxon>Magnoliopsida</taxon>
        <taxon>eudicotyledons</taxon>
        <taxon>Gunneridae</taxon>
        <taxon>Pentapetalae</taxon>
        <taxon>asterids</taxon>
        <taxon>Ericales</taxon>
        <taxon>Theaceae</taxon>
        <taxon>Camellia</taxon>
    </lineage>
</organism>
<feature type="domain" description="Gnk2-homologous" evidence="13">
    <location>
        <begin position="1"/>
        <end position="90"/>
    </location>
</feature>
<accession>A0A4S4DD83</accession>
<dbReference type="PANTHER" id="PTHR27002">
    <property type="entry name" value="RECEPTOR-LIKE SERINE/THREONINE-PROTEIN KINASE SD1-8"/>
    <property type="match status" value="1"/>
</dbReference>
<keyword evidence="2" id="KW-0723">Serine/threonine-protein kinase</keyword>
<dbReference type="PANTHER" id="PTHR27002:SF814">
    <property type="entry name" value="CYSTEINE-RICH RECEPTOR-LIKE PROTEIN KINASE 10"/>
    <property type="match status" value="1"/>
</dbReference>
<sequence>MGSQFESNLKCLIIRSLYNNRGDSIFFNDTQGDYPDKVYGLFLCSGDVPASVCQNCINVASNEIVKDCPFKKVAIIWYDECLIRYSYRFSNLSIVATSNPSNCMYATSKANVTKEKENSQEVQLLDLGGQFGDEYNSKKLLRDKHTKSQDFPSIQLDLIHAATKHFSEENKLGEGGFGPVYKKLWSEGQGLELMDPLLVQSSVVDEVLKCIHIGLLCVQEDPADRPTVSSVVVMLASDTMTLPQSTKPAFSVDRLVFKSTQSSPNVNELSVNECNPRVTKLS</sequence>
<dbReference type="Proteomes" id="UP000306102">
    <property type="component" value="Unassembled WGS sequence"/>
</dbReference>
<evidence type="ECO:0000256" key="10">
    <source>
        <dbReference type="ARBA" id="ARBA00022989"/>
    </source>
</evidence>
<reference evidence="14 15" key="1">
    <citation type="journal article" date="2018" name="Proc. Natl. Acad. Sci. U.S.A.">
        <title>Draft genome sequence of Camellia sinensis var. sinensis provides insights into the evolution of the tea genome and tea quality.</title>
        <authorList>
            <person name="Wei C."/>
            <person name="Yang H."/>
            <person name="Wang S."/>
            <person name="Zhao J."/>
            <person name="Liu C."/>
            <person name="Gao L."/>
            <person name="Xia E."/>
            <person name="Lu Y."/>
            <person name="Tai Y."/>
            <person name="She G."/>
            <person name="Sun J."/>
            <person name="Cao H."/>
            <person name="Tong W."/>
            <person name="Gao Q."/>
            <person name="Li Y."/>
            <person name="Deng W."/>
            <person name="Jiang X."/>
            <person name="Wang W."/>
            <person name="Chen Q."/>
            <person name="Zhang S."/>
            <person name="Li H."/>
            <person name="Wu J."/>
            <person name="Wang P."/>
            <person name="Li P."/>
            <person name="Shi C."/>
            <person name="Zheng F."/>
            <person name="Jian J."/>
            <person name="Huang B."/>
            <person name="Shan D."/>
            <person name="Shi M."/>
            <person name="Fang C."/>
            <person name="Yue Y."/>
            <person name="Li F."/>
            <person name="Li D."/>
            <person name="Wei S."/>
            <person name="Han B."/>
            <person name="Jiang C."/>
            <person name="Yin Y."/>
            <person name="Xia T."/>
            <person name="Zhang Z."/>
            <person name="Bennetzen J.L."/>
            <person name="Zhao S."/>
            <person name="Wan X."/>
        </authorList>
    </citation>
    <scope>NUCLEOTIDE SEQUENCE [LARGE SCALE GENOMIC DNA]</scope>
    <source>
        <strain evidence="15">cv. Shuchazao</strain>
        <tissue evidence="14">Leaf</tissue>
    </source>
</reference>
<name>A0A4S4DD83_CAMSN</name>
<evidence type="ECO:0000256" key="4">
    <source>
        <dbReference type="ARBA" id="ARBA00022692"/>
    </source>
</evidence>
<keyword evidence="15" id="KW-1185">Reference proteome</keyword>
<evidence type="ECO:0000313" key="15">
    <source>
        <dbReference type="Proteomes" id="UP000306102"/>
    </source>
</evidence>
<dbReference type="EMBL" id="SDRB02011652">
    <property type="protein sequence ID" value="THG00535.1"/>
    <property type="molecule type" value="Genomic_DNA"/>
</dbReference>
<keyword evidence="8" id="KW-0418">Kinase</keyword>
<evidence type="ECO:0000256" key="9">
    <source>
        <dbReference type="ARBA" id="ARBA00022840"/>
    </source>
</evidence>
<dbReference type="AlphaFoldDB" id="A0A4S4DD83"/>
<keyword evidence="9" id="KW-0067">ATP-binding</keyword>
<dbReference type="InterPro" id="IPR038408">
    <property type="entry name" value="GNK2_sf"/>
</dbReference>
<keyword evidence="3" id="KW-0808">Transferase</keyword>
<evidence type="ECO:0000256" key="5">
    <source>
        <dbReference type="ARBA" id="ARBA00022729"/>
    </source>
</evidence>
<evidence type="ECO:0000256" key="7">
    <source>
        <dbReference type="ARBA" id="ARBA00022741"/>
    </source>
</evidence>
<keyword evidence="4" id="KW-0812">Transmembrane</keyword>
<dbReference type="GO" id="GO:0005886">
    <property type="term" value="C:plasma membrane"/>
    <property type="evidence" value="ECO:0007669"/>
    <property type="project" value="TreeGrafter"/>
</dbReference>
<keyword evidence="12" id="KW-0675">Receptor</keyword>
<dbReference type="GO" id="GO:0005524">
    <property type="term" value="F:ATP binding"/>
    <property type="evidence" value="ECO:0007669"/>
    <property type="project" value="UniProtKB-KW"/>
</dbReference>
<evidence type="ECO:0000256" key="3">
    <source>
        <dbReference type="ARBA" id="ARBA00022679"/>
    </source>
</evidence>